<dbReference type="EMBL" id="BBYR01000043">
    <property type="protein sequence ID" value="GAP37160.1"/>
    <property type="molecule type" value="Genomic_DNA"/>
</dbReference>
<evidence type="ECO:0000313" key="6">
    <source>
        <dbReference type="Proteomes" id="UP000037660"/>
    </source>
</evidence>
<name>A0A0K8P4T4_PISS1</name>
<dbReference type="InterPro" id="IPR000595">
    <property type="entry name" value="cNMP-bd_dom"/>
</dbReference>
<dbReference type="InterPro" id="IPR050397">
    <property type="entry name" value="Env_Response_Regulators"/>
</dbReference>
<dbReference type="STRING" id="1547922.ISF6_3015"/>
<dbReference type="GO" id="GO:0005829">
    <property type="term" value="C:cytosol"/>
    <property type="evidence" value="ECO:0007669"/>
    <property type="project" value="TreeGrafter"/>
</dbReference>
<organism evidence="5 6">
    <name type="scientific">Piscinibacter sakaiensis</name>
    <name type="common">Ideonella sakaiensis</name>
    <dbReference type="NCBI Taxonomy" id="1547922"/>
    <lineage>
        <taxon>Bacteria</taxon>
        <taxon>Pseudomonadati</taxon>
        <taxon>Pseudomonadota</taxon>
        <taxon>Betaproteobacteria</taxon>
        <taxon>Burkholderiales</taxon>
        <taxon>Sphaerotilaceae</taxon>
        <taxon>Piscinibacter</taxon>
    </lineage>
</organism>
<dbReference type="Pfam" id="PF13545">
    <property type="entry name" value="HTH_Crp_2"/>
    <property type="match status" value="1"/>
</dbReference>
<dbReference type="Gene3D" id="2.60.120.10">
    <property type="entry name" value="Jelly Rolls"/>
    <property type="match status" value="1"/>
</dbReference>
<keyword evidence="6" id="KW-1185">Reference proteome</keyword>
<dbReference type="SUPFAM" id="SSF46785">
    <property type="entry name" value="Winged helix' DNA-binding domain"/>
    <property type="match status" value="1"/>
</dbReference>
<dbReference type="GO" id="GO:0003700">
    <property type="term" value="F:DNA-binding transcription factor activity"/>
    <property type="evidence" value="ECO:0007669"/>
    <property type="project" value="TreeGrafter"/>
</dbReference>
<dbReference type="SUPFAM" id="SSF51206">
    <property type="entry name" value="cAMP-binding domain-like"/>
    <property type="match status" value="1"/>
</dbReference>
<evidence type="ECO:0000256" key="2">
    <source>
        <dbReference type="ARBA" id="ARBA00023125"/>
    </source>
</evidence>
<reference evidence="5 6" key="2">
    <citation type="journal article" date="2016" name="Science">
        <title>A bacterium that degrades and assimilates poly(ethylene terephthalate).</title>
        <authorList>
            <person name="Yoshida S."/>
            <person name="Hiraga K."/>
            <person name="Takehana T."/>
            <person name="Taniguchi I."/>
            <person name="Yamaji H."/>
            <person name="Maeda Y."/>
            <person name="Toyohara K."/>
            <person name="Miyamoto K."/>
            <person name="Kimura Y."/>
            <person name="Oda K."/>
        </authorList>
    </citation>
    <scope>NUCLEOTIDE SEQUENCE [LARGE SCALE GENOMIC DNA]</scope>
    <source>
        <strain evidence="6">NBRC 110686 / TISTR 2288 / 201-F6</strain>
    </source>
</reference>
<dbReference type="PANTHER" id="PTHR24567:SF74">
    <property type="entry name" value="HTH-TYPE TRANSCRIPTIONAL REGULATOR ARCR"/>
    <property type="match status" value="1"/>
</dbReference>
<dbReference type="GO" id="GO:0003677">
    <property type="term" value="F:DNA binding"/>
    <property type="evidence" value="ECO:0007669"/>
    <property type="project" value="UniProtKB-KW"/>
</dbReference>
<comment type="caution">
    <text evidence="5">The sequence shown here is derived from an EMBL/GenBank/DDBJ whole genome shotgun (WGS) entry which is preliminary data.</text>
</comment>
<evidence type="ECO:0000256" key="3">
    <source>
        <dbReference type="ARBA" id="ARBA00023163"/>
    </source>
</evidence>
<dbReference type="Gene3D" id="1.10.10.10">
    <property type="entry name" value="Winged helix-like DNA-binding domain superfamily/Winged helix DNA-binding domain"/>
    <property type="match status" value="1"/>
</dbReference>
<evidence type="ECO:0000256" key="1">
    <source>
        <dbReference type="ARBA" id="ARBA00023015"/>
    </source>
</evidence>
<feature type="domain" description="Cyclic nucleotide-binding" evidence="4">
    <location>
        <begin position="1"/>
        <end position="115"/>
    </location>
</feature>
<dbReference type="AlphaFoldDB" id="A0A0K8P4T4"/>
<dbReference type="InterPro" id="IPR036388">
    <property type="entry name" value="WH-like_DNA-bd_sf"/>
</dbReference>
<keyword evidence="3" id="KW-0804">Transcription</keyword>
<dbReference type="Pfam" id="PF00027">
    <property type="entry name" value="cNMP_binding"/>
    <property type="match status" value="1"/>
</dbReference>
<dbReference type="InterPro" id="IPR012318">
    <property type="entry name" value="HTH_CRP"/>
</dbReference>
<proteinExistence type="predicted"/>
<dbReference type="InterPro" id="IPR036390">
    <property type="entry name" value="WH_DNA-bd_sf"/>
</dbReference>
<reference evidence="6" key="1">
    <citation type="submission" date="2015-07" db="EMBL/GenBank/DDBJ databases">
        <title>Discovery of a poly(ethylene terephthalate assimilation.</title>
        <authorList>
            <person name="Yoshida S."/>
            <person name="Hiraga K."/>
            <person name="Takehana T."/>
            <person name="Taniguchi I."/>
            <person name="Yamaji H."/>
            <person name="Maeda Y."/>
            <person name="Toyohara K."/>
            <person name="Miyamoto K."/>
            <person name="Kimura Y."/>
            <person name="Oda K."/>
        </authorList>
    </citation>
    <scope>NUCLEOTIDE SEQUENCE [LARGE SCALE GENOMIC DNA]</scope>
    <source>
        <strain evidence="6">NBRC 110686 / TISTR 2288 / 201-F6</strain>
    </source>
</reference>
<dbReference type="Proteomes" id="UP000037660">
    <property type="component" value="Unassembled WGS sequence"/>
</dbReference>
<dbReference type="PANTHER" id="PTHR24567">
    <property type="entry name" value="CRP FAMILY TRANSCRIPTIONAL REGULATORY PROTEIN"/>
    <property type="match status" value="1"/>
</dbReference>
<dbReference type="RefSeq" id="WP_054021109.1">
    <property type="nucleotide sequence ID" value="NZ_BBYR01000043.1"/>
</dbReference>
<accession>A0A0K8P4T4</accession>
<dbReference type="InterPro" id="IPR018490">
    <property type="entry name" value="cNMP-bd_dom_sf"/>
</dbReference>
<dbReference type="CDD" id="cd00038">
    <property type="entry name" value="CAP_ED"/>
    <property type="match status" value="1"/>
</dbReference>
<keyword evidence="2" id="KW-0238">DNA-binding</keyword>
<dbReference type="SMART" id="SM00100">
    <property type="entry name" value="cNMP"/>
    <property type="match status" value="1"/>
</dbReference>
<evidence type="ECO:0000313" key="5">
    <source>
        <dbReference type="EMBL" id="GAP37160.1"/>
    </source>
</evidence>
<protein>
    <submittedName>
        <fullName evidence="5">cAMP-binding protein</fullName>
    </submittedName>
</protein>
<evidence type="ECO:0000259" key="4">
    <source>
        <dbReference type="PROSITE" id="PS50042"/>
    </source>
</evidence>
<dbReference type="PROSITE" id="PS50042">
    <property type="entry name" value="CNMP_BINDING_3"/>
    <property type="match status" value="1"/>
</dbReference>
<dbReference type="InterPro" id="IPR014710">
    <property type="entry name" value="RmlC-like_jellyroll"/>
</dbReference>
<keyword evidence="1" id="KW-0805">Transcription regulation</keyword>
<sequence>MSPLLRALAARGVERRYRKGTVLMEEGDPGGALYVILAGRVRVFSRGEREREITYGIYGAGDYLGEMSLDGGPRSASAVTLEASRFSAVSREVLEAFVAEHPAFAFELLTKVIRRARAATLSTKQLALNDVYGRLRAVLDELARPEPGRGERRIAAPPTHLALSQRLGCSREMVSRLLADLVRGGYIVHGDGAWWLPMELPPRW</sequence>
<gene>
    <name evidence="5" type="ORF">ISF6_3015</name>
</gene>